<dbReference type="STRING" id="1640674.SAMN05216323_107215"/>
<dbReference type="AlphaFoldDB" id="A0A1G6RCT6"/>
<keyword evidence="2" id="KW-1185">Reference proteome</keyword>
<name>A0A1G6RCT6_9BACT</name>
<reference evidence="1 2" key="1">
    <citation type="submission" date="2016-09" db="EMBL/GenBank/DDBJ databases">
        <authorList>
            <person name="Capua I."/>
            <person name="De Benedictis P."/>
            <person name="Joannis T."/>
            <person name="Lombin L.H."/>
            <person name="Cattoli G."/>
        </authorList>
    </citation>
    <scope>NUCLEOTIDE SEQUENCE [LARGE SCALE GENOMIC DNA]</scope>
    <source>
        <strain evidence="1 2">A7P-90m</strain>
    </source>
</reference>
<sequence>MKKIVLSDNEVADFKAFCLSELEKSHARVRQIQAILGHLGTDVSDILTEEMPVTFTKQNRTEAINEADVNQKKKKNRRKKKKVKWSDFILTTIKNKETVMLANEIIQAAYDEFEVPDDEKQKVRMSLSSILTRMLNQEKVLRTYAVDGIRGRFYGVAEWFNDKQELAKEIKDKLVV</sequence>
<gene>
    <name evidence="1" type="ORF">SAMN05216323_107215</name>
</gene>
<dbReference type="RefSeq" id="WP_092440398.1">
    <property type="nucleotide sequence ID" value="NZ_FMYP01000072.1"/>
</dbReference>
<accession>A0A1G6RCT6</accession>
<dbReference type="EMBL" id="FMYP01000072">
    <property type="protein sequence ID" value="SDD02114.1"/>
    <property type="molecule type" value="Genomic_DNA"/>
</dbReference>
<evidence type="ECO:0000313" key="1">
    <source>
        <dbReference type="EMBL" id="SDD02114.1"/>
    </source>
</evidence>
<dbReference type="Proteomes" id="UP000199452">
    <property type="component" value="Unassembled WGS sequence"/>
</dbReference>
<protein>
    <submittedName>
        <fullName evidence="1">Uncharacterized protein</fullName>
    </submittedName>
</protein>
<evidence type="ECO:0000313" key="2">
    <source>
        <dbReference type="Proteomes" id="UP000199452"/>
    </source>
</evidence>
<proteinExistence type="predicted"/>
<organism evidence="1 2">
    <name type="scientific">Williamwhitmania taraxaci</name>
    <dbReference type="NCBI Taxonomy" id="1640674"/>
    <lineage>
        <taxon>Bacteria</taxon>
        <taxon>Pseudomonadati</taxon>
        <taxon>Bacteroidota</taxon>
        <taxon>Bacteroidia</taxon>
        <taxon>Bacteroidales</taxon>
        <taxon>Williamwhitmaniaceae</taxon>
        <taxon>Williamwhitmania</taxon>
    </lineage>
</organism>